<dbReference type="Proteomes" id="UP001202328">
    <property type="component" value="Unassembled WGS sequence"/>
</dbReference>
<evidence type="ECO:0000256" key="6">
    <source>
        <dbReference type="SAM" id="Coils"/>
    </source>
</evidence>
<keyword evidence="3 5" id="KW-0195">Cyclin</keyword>
<keyword evidence="10" id="KW-1185">Reference proteome</keyword>
<evidence type="ECO:0000256" key="5">
    <source>
        <dbReference type="RuleBase" id="RU000383"/>
    </source>
</evidence>
<feature type="coiled-coil region" evidence="6">
    <location>
        <begin position="61"/>
        <end position="92"/>
    </location>
</feature>
<evidence type="ECO:0000313" key="10">
    <source>
        <dbReference type="Proteomes" id="UP001202328"/>
    </source>
</evidence>
<dbReference type="SMART" id="SM01332">
    <property type="entry name" value="Cyclin_C"/>
    <property type="match status" value="1"/>
</dbReference>
<dbReference type="GO" id="GO:0016538">
    <property type="term" value="F:cyclin-dependent protein serine/threonine kinase regulator activity"/>
    <property type="evidence" value="ECO:0007669"/>
    <property type="project" value="InterPro"/>
</dbReference>
<comment type="caution">
    <text evidence="9">The sequence shown here is derived from an EMBL/GenBank/DDBJ whole genome shotgun (WGS) entry which is preliminary data.</text>
</comment>
<evidence type="ECO:0000259" key="7">
    <source>
        <dbReference type="SMART" id="SM00385"/>
    </source>
</evidence>
<keyword evidence="2" id="KW-0132">Cell division</keyword>
<dbReference type="SMART" id="SM00385">
    <property type="entry name" value="CYCLIN"/>
    <property type="match status" value="2"/>
</dbReference>
<dbReference type="Pfam" id="PF00134">
    <property type="entry name" value="Cyclin_N"/>
    <property type="match status" value="1"/>
</dbReference>
<accession>A0AAD4XYH3</accession>
<organism evidence="9 10">
    <name type="scientific">Papaver atlanticum</name>
    <dbReference type="NCBI Taxonomy" id="357466"/>
    <lineage>
        <taxon>Eukaryota</taxon>
        <taxon>Viridiplantae</taxon>
        <taxon>Streptophyta</taxon>
        <taxon>Embryophyta</taxon>
        <taxon>Tracheophyta</taxon>
        <taxon>Spermatophyta</taxon>
        <taxon>Magnoliopsida</taxon>
        <taxon>Ranunculales</taxon>
        <taxon>Papaveraceae</taxon>
        <taxon>Papaveroideae</taxon>
        <taxon>Papaver</taxon>
    </lineage>
</organism>
<evidence type="ECO:0000256" key="1">
    <source>
        <dbReference type="ARBA" id="ARBA00006955"/>
    </source>
</evidence>
<dbReference type="InterPro" id="IPR039361">
    <property type="entry name" value="Cyclin"/>
</dbReference>
<keyword evidence="4" id="KW-0131">Cell cycle</keyword>
<dbReference type="InterPro" id="IPR036915">
    <property type="entry name" value="Cyclin-like_sf"/>
</dbReference>
<dbReference type="EMBL" id="JAJJMB010001160">
    <property type="protein sequence ID" value="KAI3958375.1"/>
    <property type="molecule type" value="Genomic_DNA"/>
</dbReference>
<proteinExistence type="inferred from homology"/>
<reference evidence="9" key="1">
    <citation type="submission" date="2022-04" db="EMBL/GenBank/DDBJ databases">
        <title>A functionally conserved STORR gene fusion in Papaver species that diverged 16.8 million years ago.</title>
        <authorList>
            <person name="Catania T."/>
        </authorList>
    </citation>
    <scope>NUCLEOTIDE SEQUENCE</scope>
    <source>
        <strain evidence="9">S-188037</strain>
    </source>
</reference>
<dbReference type="PANTHER" id="PTHR10177">
    <property type="entry name" value="CYCLINS"/>
    <property type="match status" value="1"/>
</dbReference>
<dbReference type="FunFam" id="1.10.472.10:FF:000013">
    <property type="entry name" value="Cyclin A1"/>
    <property type="match status" value="1"/>
</dbReference>
<evidence type="ECO:0000259" key="8">
    <source>
        <dbReference type="SMART" id="SM01332"/>
    </source>
</evidence>
<dbReference type="SUPFAM" id="SSF47954">
    <property type="entry name" value="Cyclin-like"/>
    <property type="match status" value="2"/>
</dbReference>
<dbReference type="GO" id="GO:0051301">
    <property type="term" value="P:cell division"/>
    <property type="evidence" value="ECO:0007669"/>
    <property type="project" value="UniProtKB-KW"/>
</dbReference>
<evidence type="ECO:0000313" key="9">
    <source>
        <dbReference type="EMBL" id="KAI3958375.1"/>
    </source>
</evidence>
<dbReference type="Pfam" id="PF02984">
    <property type="entry name" value="Cyclin_C"/>
    <property type="match status" value="1"/>
</dbReference>
<dbReference type="PIRSF" id="PIRSF001771">
    <property type="entry name" value="Cyclin_A_B_D_E"/>
    <property type="match status" value="1"/>
</dbReference>
<dbReference type="InterPro" id="IPR004367">
    <property type="entry name" value="Cyclin_C-dom"/>
</dbReference>
<keyword evidence="6" id="KW-0175">Coiled coil</keyword>
<feature type="domain" description="Cyclin C-terminal" evidence="8">
    <location>
        <begin position="225"/>
        <end position="356"/>
    </location>
</feature>
<sequence length="369" mass="42474">MKSAQEENIVFISGGTSKKRRAVTSDQCTQVTVSSKKRAALGEITNLTNSLPTVKSVNVVVEKAKNNIVLKKQKVKDEKRKLEVEIEAVYATDIDKYVHFMEVEDKRRPMYDYMERIQEDITIQMRAILVDRLVKIAQVYEFVDDTLYLTVSYIDRFLSSKSVHRQRLELLGLSCMFVAAKYEEIDHPSMEEFSCITNNAGITKDEMLKMEREILGLLNFEMGNPTIKTFLRRLITRVSAQEEECVFALNLNLKLKLKFLGYYLAELSLLDYGCIRFLPSMVAASVVFLSKFTMQPKIHPWNSALRTYSGYGSFDLKDCVLAIHELQLNKKWGSLVAVRDKYKQHKFKCVALLISPSEIPSTYFEDVIF</sequence>
<dbReference type="Gene3D" id="1.10.472.10">
    <property type="entry name" value="Cyclin-like"/>
    <property type="match status" value="2"/>
</dbReference>
<protein>
    <submittedName>
        <fullName evidence="9">Uncharacterized protein</fullName>
    </submittedName>
</protein>
<feature type="domain" description="Cyclin-like" evidence="7">
    <location>
        <begin position="229"/>
        <end position="325"/>
    </location>
</feature>
<comment type="similarity">
    <text evidence="1">Belongs to the cyclin family. Cyclin AB subfamily.</text>
</comment>
<evidence type="ECO:0000256" key="3">
    <source>
        <dbReference type="ARBA" id="ARBA00023127"/>
    </source>
</evidence>
<dbReference type="GO" id="GO:0044772">
    <property type="term" value="P:mitotic cell cycle phase transition"/>
    <property type="evidence" value="ECO:0007669"/>
    <property type="project" value="InterPro"/>
</dbReference>
<evidence type="ECO:0000256" key="2">
    <source>
        <dbReference type="ARBA" id="ARBA00022618"/>
    </source>
</evidence>
<dbReference type="AlphaFoldDB" id="A0AAD4XYH3"/>
<dbReference type="InterPro" id="IPR006671">
    <property type="entry name" value="Cyclin_N"/>
</dbReference>
<dbReference type="InterPro" id="IPR046965">
    <property type="entry name" value="Cyclin_A/B-like"/>
</dbReference>
<dbReference type="InterPro" id="IPR013763">
    <property type="entry name" value="Cyclin-like_dom"/>
</dbReference>
<feature type="domain" description="Cyclin-like" evidence="7">
    <location>
        <begin position="131"/>
        <end position="216"/>
    </location>
</feature>
<gene>
    <name evidence="9" type="ORF">MKW98_011063</name>
</gene>
<name>A0AAD4XYH3_9MAGN</name>
<evidence type="ECO:0000256" key="4">
    <source>
        <dbReference type="ARBA" id="ARBA00023306"/>
    </source>
</evidence>